<reference evidence="1" key="1">
    <citation type="submission" date="2015-04" db="UniProtKB">
        <authorList>
            <consortium name="EnsemblPlants"/>
        </authorList>
    </citation>
    <scope>IDENTIFICATION</scope>
</reference>
<evidence type="ECO:0000313" key="2">
    <source>
        <dbReference type="Proteomes" id="UP000008021"/>
    </source>
</evidence>
<dbReference type="EnsemblPlants" id="OMERI06G14870.1">
    <property type="protein sequence ID" value="OMERI06G14870.1"/>
    <property type="gene ID" value="OMERI06G14870"/>
</dbReference>
<organism evidence="1">
    <name type="scientific">Oryza meridionalis</name>
    <dbReference type="NCBI Taxonomy" id="40149"/>
    <lineage>
        <taxon>Eukaryota</taxon>
        <taxon>Viridiplantae</taxon>
        <taxon>Streptophyta</taxon>
        <taxon>Embryophyta</taxon>
        <taxon>Tracheophyta</taxon>
        <taxon>Spermatophyta</taxon>
        <taxon>Magnoliopsida</taxon>
        <taxon>Liliopsida</taxon>
        <taxon>Poales</taxon>
        <taxon>Poaceae</taxon>
        <taxon>BOP clade</taxon>
        <taxon>Oryzoideae</taxon>
        <taxon>Oryzeae</taxon>
        <taxon>Oryzinae</taxon>
        <taxon>Oryza</taxon>
    </lineage>
</organism>
<keyword evidence="2" id="KW-1185">Reference proteome</keyword>
<accession>A0A0E0E1G0</accession>
<sequence>MELVRLNQAWRPILHVEAPHRSLMAVMEEIKLRSFSPIVFSESRVGIGITPARNASRIARIHNIASQLAT</sequence>
<dbReference type="Gramene" id="OMERI06G14870.1">
    <property type="protein sequence ID" value="OMERI06G14870.1"/>
    <property type="gene ID" value="OMERI06G14870"/>
</dbReference>
<dbReference type="HOGENOM" id="CLU_2762092_0_0_1"/>
<reference evidence="1" key="2">
    <citation type="submission" date="2018-05" db="EMBL/GenBank/DDBJ databases">
        <title>OmerRS3 (Oryza meridionalis Reference Sequence Version 3).</title>
        <authorList>
            <person name="Zhang J."/>
            <person name="Kudrna D."/>
            <person name="Lee S."/>
            <person name="Talag J."/>
            <person name="Welchert J."/>
            <person name="Wing R.A."/>
        </authorList>
    </citation>
    <scope>NUCLEOTIDE SEQUENCE [LARGE SCALE GENOMIC DNA]</scope>
    <source>
        <strain evidence="1">cv. OR44</strain>
    </source>
</reference>
<proteinExistence type="predicted"/>
<dbReference type="AlphaFoldDB" id="A0A0E0E1G0"/>
<protein>
    <submittedName>
        <fullName evidence="1">Uncharacterized protein</fullName>
    </submittedName>
</protein>
<dbReference type="Proteomes" id="UP000008021">
    <property type="component" value="Chromosome 6"/>
</dbReference>
<name>A0A0E0E1G0_9ORYZ</name>
<evidence type="ECO:0000313" key="1">
    <source>
        <dbReference type="EnsemblPlants" id="OMERI06G14870.1"/>
    </source>
</evidence>